<evidence type="ECO:0000256" key="1">
    <source>
        <dbReference type="SAM" id="SignalP"/>
    </source>
</evidence>
<dbReference type="GO" id="GO:0030973">
    <property type="term" value="F:molybdate ion binding"/>
    <property type="evidence" value="ECO:0007669"/>
    <property type="project" value="TreeGrafter"/>
</dbReference>
<dbReference type="InterPro" id="IPR050682">
    <property type="entry name" value="ModA/WtpA"/>
</dbReference>
<proteinExistence type="predicted"/>
<dbReference type="AlphaFoldDB" id="A0A1H7UA02"/>
<dbReference type="SUPFAM" id="SSF53850">
    <property type="entry name" value="Periplasmic binding protein-like II"/>
    <property type="match status" value="1"/>
</dbReference>
<dbReference type="Pfam" id="PF13531">
    <property type="entry name" value="SBP_bac_11"/>
    <property type="match status" value="1"/>
</dbReference>
<dbReference type="STRING" id="407022.SAMN05661044_03800"/>
<evidence type="ECO:0000313" key="2">
    <source>
        <dbReference type="EMBL" id="SEL93781.1"/>
    </source>
</evidence>
<dbReference type="OrthoDB" id="9802127at2"/>
<dbReference type="EMBL" id="FOAF01000005">
    <property type="protein sequence ID" value="SEL93781.1"/>
    <property type="molecule type" value="Genomic_DNA"/>
</dbReference>
<gene>
    <name evidence="2" type="ORF">SAMN05661044_03800</name>
</gene>
<dbReference type="PANTHER" id="PTHR30632:SF0">
    <property type="entry name" value="SULFATE-BINDING PROTEIN"/>
    <property type="match status" value="1"/>
</dbReference>
<organism evidence="2 3">
    <name type="scientific">Olivibacter domesticus</name>
    <name type="common">Pseudosphingobacterium domesticum</name>
    <dbReference type="NCBI Taxonomy" id="407022"/>
    <lineage>
        <taxon>Bacteria</taxon>
        <taxon>Pseudomonadati</taxon>
        <taxon>Bacteroidota</taxon>
        <taxon>Sphingobacteriia</taxon>
        <taxon>Sphingobacteriales</taxon>
        <taxon>Sphingobacteriaceae</taxon>
        <taxon>Olivibacter</taxon>
    </lineage>
</organism>
<evidence type="ECO:0000313" key="3">
    <source>
        <dbReference type="Proteomes" id="UP000199421"/>
    </source>
</evidence>
<keyword evidence="1" id="KW-0732">Signal</keyword>
<name>A0A1H7UA02_OLID1</name>
<reference evidence="3" key="1">
    <citation type="submission" date="2016-10" db="EMBL/GenBank/DDBJ databases">
        <authorList>
            <person name="Varghese N."/>
            <person name="Submissions S."/>
        </authorList>
    </citation>
    <scope>NUCLEOTIDE SEQUENCE [LARGE SCALE GENOMIC DNA]</scope>
    <source>
        <strain evidence="3">DSM 18733</strain>
    </source>
</reference>
<dbReference type="Proteomes" id="UP000199421">
    <property type="component" value="Unassembled WGS sequence"/>
</dbReference>
<keyword evidence="3" id="KW-1185">Reference proteome</keyword>
<dbReference type="GO" id="GO:0015689">
    <property type="term" value="P:molybdate ion transport"/>
    <property type="evidence" value="ECO:0007669"/>
    <property type="project" value="TreeGrafter"/>
</dbReference>
<dbReference type="Gene3D" id="3.40.190.10">
    <property type="entry name" value="Periplasmic binding protein-like II"/>
    <property type="match status" value="2"/>
</dbReference>
<dbReference type="RefSeq" id="WP_093327396.1">
    <property type="nucleotide sequence ID" value="NZ_FOAF01000005.1"/>
</dbReference>
<feature type="chain" id="PRO_5011576624" evidence="1">
    <location>
        <begin position="20"/>
        <end position="303"/>
    </location>
</feature>
<accession>A0A1H7UA02</accession>
<protein>
    <submittedName>
        <fullName evidence="2">ABC-type molybdate transport system, substrate-binding protein</fullName>
    </submittedName>
</protein>
<feature type="signal peptide" evidence="1">
    <location>
        <begin position="1"/>
        <end position="19"/>
    </location>
</feature>
<sequence>MKKSIFYTLMLLVATIAKAQQNHRYDPPWNTPPSSSVNFTVPGINNVPDLFGDIEHPQLVVFFAGNQFMCIDELINGFKKKYPQYDRVFAETLPPGILAQQIEGGSLTLGNLRITHKPDVYTAGKGRITQMKDYFDRTEVYAYNKLALMVPKGNPKNISGIKDLGQQALRVSMPNPAWEGIGKQIETAYVKAGGKTLHQTIMQTKVADSSTYLTRIHHRESPMRILYGQSDVAPVWYSEAYYQQLIGHPIEMITIAEEQNIRATYMAGKLKQAPHPEAATDFMDYLSSNEAKLIYKKYGFDTE</sequence>
<dbReference type="PANTHER" id="PTHR30632">
    <property type="entry name" value="MOLYBDATE-BINDING PERIPLASMIC PROTEIN"/>
    <property type="match status" value="1"/>
</dbReference>